<dbReference type="InterPro" id="IPR015168">
    <property type="entry name" value="SsuA/THI5"/>
</dbReference>
<keyword evidence="12" id="KW-0732">Signal</keyword>
<keyword evidence="7" id="KW-0663">Pyridoxal phosphate</keyword>
<keyword evidence="15" id="KW-1185">Reference proteome</keyword>
<comment type="catalytic activity">
    <reaction evidence="11">
        <text>N(6)-(pyridoxal phosphate)-L-lysyl-[4-amino-5-hydroxymethyl-2-methylpyrimidine phosphate synthase] + L-histidyl-[4-amino-5-hydroxymethyl-2-methylpyrimidine phosphate synthase] + 2 Fe(3+) + 4 H2O = L-lysyl-[4-amino-5-hydroxymethyl-2-methylpyrimidine phosphate synthase] + (2S)-2-amino-5-hydroxy-4-oxopentanoyl-[4-amino-5-hydroxymethyl-2-methylpyrimidine phosphate synthase] + 4-amino-2-methyl-5-(phosphooxymethyl)pyrimidine + 3-oxopropanoate + 2 Fe(2+) + 2 H(+)</text>
        <dbReference type="Rhea" id="RHEA:65756"/>
        <dbReference type="Rhea" id="RHEA-COMP:16892"/>
        <dbReference type="Rhea" id="RHEA-COMP:16893"/>
        <dbReference type="Rhea" id="RHEA-COMP:16894"/>
        <dbReference type="Rhea" id="RHEA-COMP:16895"/>
        <dbReference type="ChEBI" id="CHEBI:15377"/>
        <dbReference type="ChEBI" id="CHEBI:15378"/>
        <dbReference type="ChEBI" id="CHEBI:29033"/>
        <dbReference type="ChEBI" id="CHEBI:29034"/>
        <dbReference type="ChEBI" id="CHEBI:29969"/>
        <dbReference type="ChEBI" id="CHEBI:29979"/>
        <dbReference type="ChEBI" id="CHEBI:33190"/>
        <dbReference type="ChEBI" id="CHEBI:58354"/>
        <dbReference type="ChEBI" id="CHEBI:143915"/>
        <dbReference type="ChEBI" id="CHEBI:157692"/>
    </reaction>
    <physiologicalReaction direction="left-to-right" evidence="11">
        <dbReference type="Rhea" id="RHEA:65757"/>
    </physiologicalReaction>
</comment>
<gene>
    <name evidence="14" type="ORF">J2X09_001655</name>
</gene>
<sequence length="362" mass="39386">MRSQLKARLARQARAIFSTIGLCGLLGAAHAADKLVVQAGVPAPNTNAIAIYVAKQACLFRDEGLQVDLQYTSGAPLATQLVAGDKADIALVSYEPYLLGYDKGIRGKFFYQAFDRLIYFIGVPVDSDIKSIADLKGRKIGVSNMGSATVIVGKSMLRSAGLEPVDSAFLPVGIGDSALAALRGNQVQAVALWDAAFAGLERSGAKFRYLYHPEIADFGNGGYFASDKTLASKRDQLERFSRALAKANLFMLANPQQTLEMYWRANPAGKSGLDAASANEKGMAEIRFKSPYFERKKDDTFGRLDEVLYEKYQKMMKEEGSLATLVPVKSFMDGSLLPAANRFDRDAVMQKARAWTGSEVCN</sequence>
<evidence type="ECO:0000313" key="14">
    <source>
        <dbReference type="EMBL" id="MDR7093923.1"/>
    </source>
</evidence>
<evidence type="ECO:0000256" key="4">
    <source>
        <dbReference type="ARBA" id="ARBA00011738"/>
    </source>
</evidence>
<proteinExistence type="inferred from homology"/>
<dbReference type="Pfam" id="PF09084">
    <property type="entry name" value="NMT1"/>
    <property type="match status" value="1"/>
</dbReference>
<evidence type="ECO:0000256" key="11">
    <source>
        <dbReference type="ARBA" id="ARBA00048179"/>
    </source>
</evidence>
<feature type="chain" id="PRO_5046785360" description="Thiamine pyrimidine synthase" evidence="12">
    <location>
        <begin position="32"/>
        <end position="362"/>
    </location>
</feature>
<dbReference type="Gene3D" id="3.40.190.10">
    <property type="entry name" value="Periplasmic binding protein-like II"/>
    <property type="match status" value="2"/>
</dbReference>
<feature type="domain" description="SsuA/THI5-like" evidence="13">
    <location>
        <begin position="45"/>
        <end position="257"/>
    </location>
</feature>
<comment type="subunit">
    <text evidence="4">Homodimer.</text>
</comment>
<keyword evidence="9" id="KW-0408">Iron</keyword>
<name>A0ABU1V9C9_9BURK</name>
<comment type="caution">
    <text evidence="14">The sequence shown here is derived from an EMBL/GenBank/DDBJ whole genome shotgun (WGS) entry which is preliminary data.</text>
</comment>
<dbReference type="SUPFAM" id="SSF53850">
    <property type="entry name" value="Periplasmic binding protein-like II"/>
    <property type="match status" value="1"/>
</dbReference>
<dbReference type="PANTHER" id="PTHR31528:SF1">
    <property type="entry name" value="4-AMINO-5-HYDROXYMETHYL-2-METHYLPYRIMIDINE PHOSPHATE SYNTHASE THI11-RELATED"/>
    <property type="match status" value="1"/>
</dbReference>
<evidence type="ECO:0000256" key="7">
    <source>
        <dbReference type="ARBA" id="ARBA00022898"/>
    </source>
</evidence>
<evidence type="ECO:0000256" key="3">
    <source>
        <dbReference type="ARBA" id="ARBA00009406"/>
    </source>
</evidence>
<accession>A0ABU1V9C9</accession>
<keyword evidence="8" id="KW-0784">Thiamine biosynthesis</keyword>
<protein>
    <recommendedName>
        <fullName evidence="10">Thiamine pyrimidine synthase</fullName>
    </recommendedName>
</protein>
<comment type="function">
    <text evidence="1">Responsible for the formation of the pyrimidine heterocycle in the thiamine biosynthesis pathway. Catalyzes the formation of hydroxymethylpyrimidine phosphate (HMP-P) from histidine and pyridoxal phosphate (PLP). The protein uses PLP and the active site histidine to form HMP-P, generating an inactive enzyme. The enzyme can only undergo a single turnover, which suggests it is a suicide enzyme.</text>
</comment>
<keyword evidence="6" id="KW-0479">Metal-binding</keyword>
<keyword evidence="5" id="KW-0808">Transferase</keyword>
<evidence type="ECO:0000256" key="8">
    <source>
        <dbReference type="ARBA" id="ARBA00022977"/>
    </source>
</evidence>
<evidence type="ECO:0000256" key="2">
    <source>
        <dbReference type="ARBA" id="ARBA00004948"/>
    </source>
</evidence>
<evidence type="ECO:0000313" key="15">
    <source>
        <dbReference type="Proteomes" id="UP001265550"/>
    </source>
</evidence>
<comment type="similarity">
    <text evidence="3">Belongs to the NMT1/THI5 family.</text>
</comment>
<evidence type="ECO:0000256" key="12">
    <source>
        <dbReference type="SAM" id="SignalP"/>
    </source>
</evidence>
<reference evidence="14 15" key="1">
    <citation type="submission" date="2023-07" db="EMBL/GenBank/DDBJ databases">
        <title>Sorghum-associated microbial communities from plants grown in Nebraska, USA.</title>
        <authorList>
            <person name="Schachtman D."/>
        </authorList>
    </citation>
    <scope>NUCLEOTIDE SEQUENCE [LARGE SCALE GENOMIC DNA]</scope>
    <source>
        <strain evidence="14 15">BE240</strain>
    </source>
</reference>
<dbReference type="Proteomes" id="UP001265550">
    <property type="component" value="Unassembled WGS sequence"/>
</dbReference>
<comment type="pathway">
    <text evidence="2">Cofactor biosynthesis; thiamine diphosphate biosynthesis.</text>
</comment>
<evidence type="ECO:0000256" key="6">
    <source>
        <dbReference type="ARBA" id="ARBA00022723"/>
    </source>
</evidence>
<dbReference type="EMBL" id="JAVDWE010000003">
    <property type="protein sequence ID" value="MDR7093923.1"/>
    <property type="molecule type" value="Genomic_DNA"/>
</dbReference>
<feature type="signal peptide" evidence="12">
    <location>
        <begin position="1"/>
        <end position="31"/>
    </location>
</feature>
<dbReference type="RefSeq" id="WP_204732218.1">
    <property type="nucleotide sequence ID" value="NZ_JAVDWE010000003.1"/>
</dbReference>
<dbReference type="PANTHER" id="PTHR31528">
    <property type="entry name" value="4-AMINO-5-HYDROXYMETHYL-2-METHYLPYRIMIDINE PHOSPHATE SYNTHASE THI11-RELATED"/>
    <property type="match status" value="1"/>
</dbReference>
<evidence type="ECO:0000256" key="5">
    <source>
        <dbReference type="ARBA" id="ARBA00022679"/>
    </source>
</evidence>
<evidence type="ECO:0000259" key="13">
    <source>
        <dbReference type="Pfam" id="PF09084"/>
    </source>
</evidence>
<evidence type="ECO:0000256" key="9">
    <source>
        <dbReference type="ARBA" id="ARBA00023004"/>
    </source>
</evidence>
<organism evidence="14 15">
    <name type="scientific">Hydrogenophaga laconesensis</name>
    <dbReference type="NCBI Taxonomy" id="1805971"/>
    <lineage>
        <taxon>Bacteria</taxon>
        <taxon>Pseudomonadati</taxon>
        <taxon>Pseudomonadota</taxon>
        <taxon>Betaproteobacteria</taxon>
        <taxon>Burkholderiales</taxon>
        <taxon>Comamonadaceae</taxon>
        <taxon>Hydrogenophaga</taxon>
    </lineage>
</organism>
<evidence type="ECO:0000256" key="1">
    <source>
        <dbReference type="ARBA" id="ARBA00003469"/>
    </source>
</evidence>
<dbReference type="InterPro" id="IPR027939">
    <property type="entry name" value="NMT1/THI5"/>
</dbReference>
<evidence type="ECO:0000256" key="10">
    <source>
        <dbReference type="ARBA" id="ARBA00033171"/>
    </source>
</evidence>